<keyword evidence="1" id="KW-1133">Transmembrane helix</keyword>
<name>A0A6L3V5B1_9BACI</name>
<keyword evidence="1" id="KW-0472">Membrane</keyword>
<dbReference type="AlphaFoldDB" id="A0A6L3V5B1"/>
<feature type="transmembrane region" description="Helical" evidence="1">
    <location>
        <begin position="6"/>
        <end position="23"/>
    </location>
</feature>
<feature type="transmembrane region" description="Helical" evidence="1">
    <location>
        <begin position="458"/>
        <end position="475"/>
    </location>
</feature>
<evidence type="ECO:0000313" key="3">
    <source>
        <dbReference type="Proteomes" id="UP000481030"/>
    </source>
</evidence>
<feature type="transmembrane region" description="Helical" evidence="1">
    <location>
        <begin position="32"/>
        <end position="54"/>
    </location>
</feature>
<feature type="transmembrane region" description="Helical" evidence="1">
    <location>
        <begin position="317"/>
        <end position="337"/>
    </location>
</feature>
<comment type="caution">
    <text evidence="2">The sequence shown here is derived from an EMBL/GenBank/DDBJ whole genome shotgun (WGS) entry which is preliminary data.</text>
</comment>
<feature type="transmembrane region" description="Helical" evidence="1">
    <location>
        <begin position="60"/>
        <end position="81"/>
    </location>
</feature>
<keyword evidence="1" id="KW-0812">Transmembrane</keyword>
<proteinExistence type="predicted"/>
<evidence type="ECO:0000313" key="2">
    <source>
        <dbReference type="EMBL" id="KAB2336309.1"/>
    </source>
</evidence>
<sequence>MELTAAHWMYLIGTCMIILTMLLRQNVVVPSIVVTFLVGWIFTGSFIVGLQTIFNASLVAAGELFNIFLIIAIMTALLHSLRSLGADEQMITPFQRVMKNGHLSFWIIIFVTYAISLFFWPTPAVPLVGALLIPVAIRSGLPPIGAAIAISLAGQGMALSSDYVIQIAPTLTATAAGADVSIVADRAFVLSIITGVTAIIIAYFSLRKFILRPSNGHLAAWEKVNSSSGQINEDAATNPHTKRKHNLLFAILVPVTFLVIILYMFLAKFSDLIPSIEGGTGAALIGGVSAILLIAASMVKGFRSSLDEVSDNLVKGFVFAFKAMGPVIPIAGFFFLGSDELSGKIFGLSAEASPSFLFDLVVSGQQFIPESTFIAGFGILLIGAITGLDGSGFSGLPLVGSLSGALGDSVGVDVETLSAIGQMGAIWVGGGTLIAWSSLVAVAGFAKVSVMELVRKSFMPVIIGLIVSTIIGIWIF</sequence>
<organism evidence="2 3">
    <name type="scientific">Cytobacillus depressus</name>
    <dbReference type="NCBI Taxonomy" id="1602942"/>
    <lineage>
        <taxon>Bacteria</taxon>
        <taxon>Bacillati</taxon>
        <taxon>Bacillota</taxon>
        <taxon>Bacilli</taxon>
        <taxon>Bacillales</taxon>
        <taxon>Bacillaceae</taxon>
        <taxon>Cytobacillus</taxon>
    </lineage>
</organism>
<feature type="transmembrane region" description="Helical" evidence="1">
    <location>
        <begin position="247"/>
        <end position="266"/>
    </location>
</feature>
<dbReference type="Proteomes" id="UP000481030">
    <property type="component" value="Unassembled WGS sequence"/>
</dbReference>
<feature type="transmembrane region" description="Helical" evidence="1">
    <location>
        <begin position="278"/>
        <end position="296"/>
    </location>
</feature>
<dbReference type="EMBL" id="WBOS01000004">
    <property type="protein sequence ID" value="KAB2336309.1"/>
    <property type="molecule type" value="Genomic_DNA"/>
</dbReference>
<feature type="transmembrane region" description="Helical" evidence="1">
    <location>
        <begin position="419"/>
        <end position="446"/>
    </location>
</feature>
<feature type="transmembrane region" description="Helical" evidence="1">
    <location>
        <begin position="102"/>
        <end position="121"/>
    </location>
</feature>
<gene>
    <name evidence="2" type="ORF">F7731_12540</name>
</gene>
<accession>A0A6L3V5B1</accession>
<feature type="transmembrane region" description="Helical" evidence="1">
    <location>
        <begin position="188"/>
        <end position="206"/>
    </location>
</feature>
<reference evidence="2 3" key="1">
    <citation type="journal article" date="2016" name="Antonie Van Leeuwenhoek">
        <title>Bacillus depressus sp. nov., isolated from soil of a sunflower field.</title>
        <authorList>
            <person name="Wei X."/>
            <person name="Xin D."/>
            <person name="Xin Y."/>
            <person name="Zhang H."/>
            <person name="Wang T."/>
            <person name="Zhang J."/>
        </authorList>
    </citation>
    <scope>NUCLEOTIDE SEQUENCE [LARGE SCALE GENOMIC DNA]</scope>
    <source>
        <strain evidence="2 3">BZ1</strain>
    </source>
</reference>
<dbReference type="OrthoDB" id="8641791at2"/>
<dbReference type="RefSeq" id="WP_151535113.1">
    <property type="nucleotide sequence ID" value="NZ_WBOS01000004.1"/>
</dbReference>
<evidence type="ECO:0000256" key="1">
    <source>
        <dbReference type="SAM" id="Phobius"/>
    </source>
</evidence>
<protein>
    <submittedName>
        <fullName evidence="2">Uncharacterized protein</fullName>
    </submittedName>
</protein>
<keyword evidence="3" id="KW-1185">Reference proteome</keyword>